<dbReference type="EMBL" id="JAPFRF010000020">
    <property type="protein sequence ID" value="KAJ7306506.1"/>
    <property type="molecule type" value="Genomic_DNA"/>
</dbReference>
<proteinExistence type="predicted"/>
<protein>
    <submittedName>
        <fullName evidence="2">Uncharacterized protein</fullName>
    </submittedName>
</protein>
<reference evidence="2" key="1">
    <citation type="journal article" date="2023" name="DNA Res.">
        <title>Chromosome-level genome assembly of Phrynocephalus forsythii using third-generation DNA sequencing and Hi-C analysis.</title>
        <authorList>
            <person name="Qi Y."/>
            <person name="Zhao W."/>
            <person name="Zhao Y."/>
            <person name="Niu C."/>
            <person name="Cao S."/>
            <person name="Zhang Y."/>
        </authorList>
    </citation>
    <scope>NUCLEOTIDE SEQUENCE</scope>
    <source>
        <tissue evidence="2">Muscle</tissue>
    </source>
</reference>
<sequence>MSADDAVPLDRTLWLRPHNGAELAQCSGRNRSGKVRQEDNGKESTAVKADGSKEGDGAVRFQPKKLLDVFCTRHLSQPVATNRLCYKETHTASNQDFTFGTGEGGQAGPPIS</sequence>
<evidence type="ECO:0000313" key="2">
    <source>
        <dbReference type="EMBL" id="KAJ7306506.1"/>
    </source>
</evidence>
<accession>A0A9Q0X8Z1</accession>
<comment type="caution">
    <text evidence="2">The sequence shown here is derived from an EMBL/GenBank/DDBJ whole genome shotgun (WGS) entry which is preliminary data.</text>
</comment>
<gene>
    <name evidence="2" type="ORF">JRQ81_009861</name>
</gene>
<organism evidence="2 3">
    <name type="scientific">Phrynocephalus forsythii</name>
    <dbReference type="NCBI Taxonomy" id="171643"/>
    <lineage>
        <taxon>Eukaryota</taxon>
        <taxon>Metazoa</taxon>
        <taxon>Chordata</taxon>
        <taxon>Craniata</taxon>
        <taxon>Vertebrata</taxon>
        <taxon>Euteleostomi</taxon>
        <taxon>Lepidosauria</taxon>
        <taxon>Squamata</taxon>
        <taxon>Bifurcata</taxon>
        <taxon>Unidentata</taxon>
        <taxon>Episquamata</taxon>
        <taxon>Toxicofera</taxon>
        <taxon>Iguania</taxon>
        <taxon>Acrodonta</taxon>
        <taxon>Agamidae</taxon>
        <taxon>Agaminae</taxon>
        <taxon>Phrynocephalus</taxon>
    </lineage>
</organism>
<name>A0A9Q0X8Z1_9SAUR</name>
<evidence type="ECO:0000313" key="3">
    <source>
        <dbReference type="Proteomes" id="UP001142489"/>
    </source>
</evidence>
<keyword evidence="3" id="KW-1185">Reference proteome</keyword>
<dbReference type="Proteomes" id="UP001142489">
    <property type="component" value="Unassembled WGS sequence"/>
</dbReference>
<evidence type="ECO:0000256" key="1">
    <source>
        <dbReference type="SAM" id="MobiDB-lite"/>
    </source>
</evidence>
<dbReference type="AlphaFoldDB" id="A0A9Q0X8Z1"/>
<feature type="region of interest" description="Disordered" evidence="1">
    <location>
        <begin position="24"/>
        <end position="57"/>
    </location>
</feature>